<evidence type="ECO:0000256" key="1">
    <source>
        <dbReference type="ARBA" id="ARBA00006787"/>
    </source>
</evidence>
<evidence type="ECO:0000256" key="2">
    <source>
        <dbReference type="ARBA" id="ARBA00022723"/>
    </source>
</evidence>
<keyword evidence="3 4" id="KW-0408">Iron</keyword>
<feature type="binding site" evidence="4">
    <location>
        <position position="594"/>
    </location>
    <ligand>
        <name>Fe cation</name>
        <dbReference type="ChEBI" id="CHEBI:24875"/>
        <note>catalytic</note>
    </ligand>
</feature>
<dbReference type="GO" id="GO:0042574">
    <property type="term" value="P:retinal metabolic process"/>
    <property type="evidence" value="ECO:0007669"/>
    <property type="project" value="TreeGrafter"/>
</dbReference>
<keyword evidence="2 4" id="KW-0479">Metal-binding</keyword>
<comment type="cofactor">
    <cofactor evidence="4">
        <name>Fe(2+)</name>
        <dbReference type="ChEBI" id="CHEBI:29033"/>
    </cofactor>
    <text evidence="4">Binds 1 Fe(2+) ion per subunit.</text>
</comment>
<dbReference type="Pfam" id="PF03055">
    <property type="entry name" value="RPE65"/>
    <property type="match status" value="1"/>
</dbReference>
<feature type="binding site" evidence="4">
    <location>
        <position position="411"/>
    </location>
    <ligand>
        <name>Fe cation</name>
        <dbReference type="ChEBI" id="CHEBI:24875"/>
        <note>catalytic</note>
    </ligand>
</feature>
<dbReference type="GO" id="GO:0010436">
    <property type="term" value="F:carotenoid dioxygenase activity"/>
    <property type="evidence" value="ECO:0007669"/>
    <property type="project" value="TreeGrafter"/>
</dbReference>
<dbReference type="PANTHER" id="PTHR10543">
    <property type="entry name" value="BETA-CAROTENE DIOXYGENASE"/>
    <property type="match status" value="1"/>
</dbReference>
<comment type="similarity">
    <text evidence="1">Belongs to the carotenoid oxygenase family.</text>
</comment>
<evidence type="ECO:0000256" key="4">
    <source>
        <dbReference type="PIRSR" id="PIRSR604294-1"/>
    </source>
</evidence>
<dbReference type="GO" id="GO:0003834">
    <property type="term" value="F:beta-carotene 15,15'-dioxygenase activity"/>
    <property type="evidence" value="ECO:0007669"/>
    <property type="project" value="TreeGrafter"/>
</dbReference>
<organism evidence="6 7">
    <name type="scientific">Globodera rostochiensis</name>
    <name type="common">Golden nematode worm</name>
    <name type="synonym">Heterodera rostochiensis</name>
    <dbReference type="NCBI Taxonomy" id="31243"/>
    <lineage>
        <taxon>Eukaryota</taxon>
        <taxon>Metazoa</taxon>
        <taxon>Ecdysozoa</taxon>
        <taxon>Nematoda</taxon>
        <taxon>Chromadorea</taxon>
        <taxon>Rhabditida</taxon>
        <taxon>Tylenchina</taxon>
        <taxon>Tylenchomorpha</taxon>
        <taxon>Tylenchoidea</taxon>
        <taxon>Heteroderidae</taxon>
        <taxon>Heteroderinae</taxon>
        <taxon>Globodera</taxon>
    </lineage>
</organism>
<evidence type="ECO:0000313" key="6">
    <source>
        <dbReference type="Proteomes" id="UP000887572"/>
    </source>
</evidence>
<dbReference type="Proteomes" id="UP000887572">
    <property type="component" value="Unplaced"/>
</dbReference>
<keyword evidence="6" id="KW-1185">Reference proteome</keyword>
<reference evidence="7" key="1">
    <citation type="submission" date="2022-11" db="UniProtKB">
        <authorList>
            <consortium name="WormBaseParasite"/>
        </authorList>
    </citation>
    <scope>IDENTIFICATION</scope>
</reference>
<sequence>MDLRTSMSKVVASGDNDLAAFPFVQTKKEESDRPAVTSLKERVYWLQLLFLLFIQQPQNRVVFAQSLRNVHLGFPEAWDGDKFPEIYCPSKNIPKWLDGYFLCQLSAAYGSPSAPPGQRLMHMIDAIGAIGSFHLSGGEVVFSARYYPSRPYRIWEFYDRNMSKASVPWAGWSHYNLSAMARWEQVPPNPDAARFHPNLDFWRIGRRIIAGTEAPYWVGYEFDIQTLSNFRMASFVEENDIFGGSARPSLIPISMAMHERADSAGPDGLLWGTFSAMNFDEERFFQGLFTIDPNGVRKVVGMYDYGMWDAKACSKEDEYIGDKSRLPGYMHSISSTEHFIILPITSLVINPCKFKEPPRTESAGPHIQEGGLWGMDFYDMVPMRFLVFDKRTNSWVTQKPLEVFPSMFVTHQLNAFEDLEGNIVADMVVYDSHDPYVKYFYTDFLRSQLYPNTARILRFTLDLRTFRVMYSYLIPQEMISADFPQVNHAFDSRPYQWAYLVENPFAGGNKIIKINVNEPSGAKNVRFVPDELQLVMHEPYFQQRPGATREDDGVLLVKGLELEENKGVLLIIDAISMEEIGRAFVPISVPFGFHNRFFSSEQLGLTTSEVSSEEMKNGHKKKKTSSRPPPTMHRTFWERLMNNNGTSTVSPIRAVSWQPIQPSEVVDQQQESHEDQQRVDRLELGAIPLLPGPTPLPWWPTRPVRPTPPPLFSFSPPPSTLPYHTVRPSGPPPTVVQPIPFAPPPQSSEFLPEAKVSELRRPLHARKTNAPMTVRQLYERTLRALCRWISKVFTSISYQGCVHSGQRAIKWMSPTAQRMVQQHAPAVNTDAELLELVDVEQHGESSVAVEDGKLRPKLLVPDATRTPWYATPSGRRRTESDDNENRNGERCKQTAQTK</sequence>
<feature type="region of interest" description="Disordered" evidence="5">
    <location>
        <begin position="609"/>
        <end position="633"/>
    </location>
</feature>
<feature type="compositionally biased region" description="Basic and acidic residues" evidence="5">
    <location>
        <begin position="876"/>
        <end position="892"/>
    </location>
</feature>
<proteinExistence type="inferred from homology"/>
<evidence type="ECO:0000256" key="5">
    <source>
        <dbReference type="SAM" id="MobiDB-lite"/>
    </source>
</evidence>
<accession>A0A914GSC9</accession>
<dbReference type="InterPro" id="IPR004294">
    <property type="entry name" value="Carotenoid_Oase"/>
</dbReference>
<feature type="binding site" evidence="4">
    <location>
        <position position="331"/>
    </location>
    <ligand>
        <name>Fe cation</name>
        <dbReference type="ChEBI" id="CHEBI:24875"/>
        <note>catalytic</note>
    </ligand>
</feature>
<evidence type="ECO:0000256" key="3">
    <source>
        <dbReference type="ARBA" id="ARBA00023004"/>
    </source>
</evidence>
<feature type="region of interest" description="Disordered" evidence="5">
    <location>
        <begin position="864"/>
        <end position="898"/>
    </location>
</feature>
<dbReference type="WBParaSite" id="Gr19_v10_g10763.t1">
    <property type="protein sequence ID" value="Gr19_v10_g10763.t1"/>
    <property type="gene ID" value="Gr19_v10_g10763"/>
</dbReference>
<evidence type="ECO:0000313" key="7">
    <source>
        <dbReference type="WBParaSite" id="Gr19_v10_g10763.t1"/>
    </source>
</evidence>
<dbReference type="PANTHER" id="PTHR10543:SF129">
    <property type="entry name" value="CAROTENOID OXYGENASE"/>
    <property type="match status" value="1"/>
</dbReference>
<dbReference type="GO" id="GO:0016121">
    <property type="term" value="P:carotene catabolic process"/>
    <property type="evidence" value="ECO:0007669"/>
    <property type="project" value="TreeGrafter"/>
</dbReference>
<protein>
    <submittedName>
        <fullName evidence="7">Uncharacterized protein</fullName>
    </submittedName>
</protein>
<name>A0A914GSC9_GLORO</name>
<dbReference type="GO" id="GO:0046872">
    <property type="term" value="F:metal ion binding"/>
    <property type="evidence" value="ECO:0007669"/>
    <property type="project" value="UniProtKB-KW"/>
</dbReference>
<dbReference type="AlphaFoldDB" id="A0A914GSC9"/>